<gene>
    <name evidence="2" type="ORF">IFR04_002397</name>
</gene>
<comment type="caution">
    <text evidence="2">The sequence shown here is derived from an EMBL/GenBank/DDBJ whole genome shotgun (WGS) entry which is preliminary data.</text>
</comment>
<keyword evidence="3" id="KW-1185">Reference proteome</keyword>
<organism evidence="2 3">
    <name type="scientific">Cadophora malorum</name>
    <dbReference type="NCBI Taxonomy" id="108018"/>
    <lineage>
        <taxon>Eukaryota</taxon>
        <taxon>Fungi</taxon>
        <taxon>Dikarya</taxon>
        <taxon>Ascomycota</taxon>
        <taxon>Pezizomycotina</taxon>
        <taxon>Leotiomycetes</taxon>
        <taxon>Helotiales</taxon>
        <taxon>Ploettnerulaceae</taxon>
        <taxon>Cadophora</taxon>
    </lineage>
</organism>
<feature type="region of interest" description="Disordered" evidence="1">
    <location>
        <begin position="399"/>
        <end position="443"/>
    </location>
</feature>
<sequence length="504" mass="56207">MDTSAATEIAETLAIYNMALLEIDRELKGKVLLEEVEKLRALKEKVKEAMVVVAERIGELNALLVEGVRLAAAAATTVEEEIQPSPEREKYELSKDEALAPLIIFEKPACEDPADGTVMKNPLAATAARLAKRRLQEQLTSEAESATTPSQASLRPELPKLPSDPTPDRILEWLSASEQMSLSSSPEISKGSLSPSQGEPHECTAAKPRMARTPPLKPRFSNGGDNQATVEHIEYITEDSLVTVKESRLQILEANMRRSDLLIQLSELEKERLKISNSETDFVTEEQQFLNNDSDLKIIQKAADVGLDLLKRIQYENPICNDNPKMFEEVYGHWVALKQSVNTYLFNRSGDQHVNEIKWQRYMAWDQKNKALLAEIKDINATISRLGGVPINVSKFETDGSEHTVSRQAGIGHKKPPRRDSGIGMSDTDIASYRPSSPSSTTRFANAKNTVNEMSEFGPANPPKYPDCFITPRYVSLPRPEVNAKIRFARKQIPIPRIGAQRDH</sequence>
<dbReference type="EMBL" id="JAFJYH010000020">
    <property type="protein sequence ID" value="KAG4424519.1"/>
    <property type="molecule type" value="Genomic_DNA"/>
</dbReference>
<feature type="region of interest" description="Disordered" evidence="1">
    <location>
        <begin position="135"/>
        <end position="168"/>
    </location>
</feature>
<feature type="compositionally biased region" description="Low complexity" evidence="1">
    <location>
        <begin position="434"/>
        <end position="443"/>
    </location>
</feature>
<accession>A0A8H7WGT0</accession>
<evidence type="ECO:0000256" key="1">
    <source>
        <dbReference type="SAM" id="MobiDB-lite"/>
    </source>
</evidence>
<proteinExistence type="predicted"/>
<dbReference type="AlphaFoldDB" id="A0A8H7WGT0"/>
<reference evidence="2" key="1">
    <citation type="submission" date="2021-02" db="EMBL/GenBank/DDBJ databases">
        <title>Genome sequence Cadophora malorum strain M34.</title>
        <authorList>
            <person name="Stefanovic E."/>
            <person name="Vu D."/>
            <person name="Scully C."/>
            <person name="Dijksterhuis J."/>
            <person name="Roader J."/>
            <person name="Houbraken J."/>
        </authorList>
    </citation>
    <scope>NUCLEOTIDE SEQUENCE</scope>
    <source>
        <strain evidence="2">M34</strain>
    </source>
</reference>
<protein>
    <submittedName>
        <fullName evidence="2">Uncharacterized protein</fullName>
    </submittedName>
</protein>
<name>A0A8H7WGT0_9HELO</name>
<dbReference type="OrthoDB" id="3554579at2759"/>
<feature type="compositionally biased region" description="Polar residues" evidence="1">
    <location>
        <begin position="137"/>
        <end position="153"/>
    </location>
</feature>
<evidence type="ECO:0000313" key="3">
    <source>
        <dbReference type="Proteomes" id="UP000664132"/>
    </source>
</evidence>
<evidence type="ECO:0000313" key="2">
    <source>
        <dbReference type="EMBL" id="KAG4424519.1"/>
    </source>
</evidence>
<dbReference type="Proteomes" id="UP000664132">
    <property type="component" value="Unassembled WGS sequence"/>
</dbReference>
<feature type="region of interest" description="Disordered" evidence="1">
    <location>
        <begin position="181"/>
        <end position="225"/>
    </location>
</feature>